<reference evidence="6" key="1">
    <citation type="submission" date="2025-08" db="UniProtKB">
        <authorList>
            <consortium name="RefSeq"/>
        </authorList>
    </citation>
    <scope>IDENTIFICATION</scope>
</reference>
<feature type="region of interest" description="Disordered" evidence="3">
    <location>
        <begin position="315"/>
        <end position="341"/>
    </location>
</feature>
<dbReference type="EC" id="3.4.19.12" evidence="2"/>
<feature type="region of interest" description="Disordered" evidence="3">
    <location>
        <begin position="545"/>
        <end position="575"/>
    </location>
</feature>
<dbReference type="Pfam" id="PF00443">
    <property type="entry name" value="UCH"/>
    <property type="match status" value="1"/>
</dbReference>
<dbReference type="GeneID" id="106807936"/>
<proteinExistence type="predicted"/>
<accession>A0ABM1E166</accession>
<gene>
    <name evidence="6" type="primary">LOC106807936</name>
</gene>
<dbReference type="InterPro" id="IPR028889">
    <property type="entry name" value="USP"/>
</dbReference>
<dbReference type="SUPFAM" id="SSF54001">
    <property type="entry name" value="Cysteine proteinases"/>
    <property type="match status" value="1"/>
</dbReference>
<evidence type="ECO:0000256" key="2">
    <source>
        <dbReference type="ARBA" id="ARBA00012759"/>
    </source>
</evidence>
<dbReference type="Proteomes" id="UP000695022">
    <property type="component" value="Unplaced"/>
</dbReference>
<evidence type="ECO:0000313" key="6">
    <source>
        <dbReference type="RefSeq" id="XP_014665937.1"/>
    </source>
</evidence>
<dbReference type="PROSITE" id="PS00972">
    <property type="entry name" value="USP_1"/>
    <property type="match status" value="1"/>
</dbReference>
<dbReference type="InterPro" id="IPR038765">
    <property type="entry name" value="Papain-like_cys_pep_sf"/>
</dbReference>
<dbReference type="PANTHER" id="PTHR21646">
    <property type="entry name" value="UBIQUITIN CARBOXYL-TERMINAL HYDROLASE"/>
    <property type="match status" value="1"/>
</dbReference>
<dbReference type="Gene3D" id="3.90.70.10">
    <property type="entry name" value="Cysteine proteinases"/>
    <property type="match status" value="1"/>
</dbReference>
<protein>
    <recommendedName>
        <fullName evidence="2">ubiquitinyl hydrolase 1</fullName>
        <ecNumber evidence="2">3.4.19.12</ecNumber>
    </recommendedName>
</protein>
<evidence type="ECO:0000256" key="1">
    <source>
        <dbReference type="ARBA" id="ARBA00000707"/>
    </source>
</evidence>
<comment type="catalytic activity">
    <reaction evidence="1">
        <text>Thiol-dependent hydrolysis of ester, thioester, amide, peptide and isopeptide bonds formed by the C-terminal Gly of ubiquitin (a 76-residue protein attached to proteins as an intracellular targeting signal).</text>
        <dbReference type="EC" id="3.4.19.12"/>
    </reaction>
</comment>
<organism evidence="5 6">
    <name type="scientific">Priapulus caudatus</name>
    <name type="common">Priapulid worm</name>
    <dbReference type="NCBI Taxonomy" id="37621"/>
    <lineage>
        <taxon>Eukaryota</taxon>
        <taxon>Metazoa</taxon>
        <taxon>Ecdysozoa</taxon>
        <taxon>Scalidophora</taxon>
        <taxon>Priapulida</taxon>
        <taxon>Priapulimorpha</taxon>
        <taxon>Priapulimorphida</taxon>
        <taxon>Priapulidae</taxon>
        <taxon>Priapulus</taxon>
    </lineage>
</organism>
<evidence type="ECO:0000313" key="5">
    <source>
        <dbReference type="Proteomes" id="UP000695022"/>
    </source>
</evidence>
<evidence type="ECO:0000259" key="4">
    <source>
        <dbReference type="PROSITE" id="PS50235"/>
    </source>
</evidence>
<dbReference type="InterPro" id="IPR018200">
    <property type="entry name" value="USP_CS"/>
</dbReference>
<dbReference type="PROSITE" id="PS50235">
    <property type="entry name" value="USP_3"/>
    <property type="match status" value="1"/>
</dbReference>
<evidence type="ECO:0000256" key="3">
    <source>
        <dbReference type="SAM" id="MobiDB-lite"/>
    </source>
</evidence>
<feature type="domain" description="USP" evidence="4">
    <location>
        <begin position="115"/>
        <end position="614"/>
    </location>
</feature>
<dbReference type="InterPro" id="IPR050185">
    <property type="entry name" value="Ub_carboxyl-term_hydrolase"/>
</dbReference>
<sequence length="614" mass="66502">MDYSSHQTHFNVDDYASECDIDSEALKEASTVDAPTEDMFPEDFNGQSSNVMWMGSMFESDRDDMETMPDLDMPNLDLGVSAPYSSPTQDAIFADDSSMLHFYDSEDRAIVPGMCGLRNLGNTCYMNSALQCLLNCSALVKYFLEDFEMDANTKDSLTGHLARLVVSVWKGDKYTITPTEFKNCLGNTFPQFSGCRQHDSQEFLALMLDSLHEDLNLASAKSFMSNHPSSQPDTPPDDGNACCDAAAAVPQDACTYNNCAVERSPATCSAQRQDMEEDSNESSVSVQSSDAQLSLGVTMIDIKSNLLSAVALDSTDRSGGIDPPDATEDKLSGTFPGAIPAVPEVDRNERAGVATLTDAKKLFDVPPPPPGGREKNELAANNAEGILPAGIEEFYRKDVKVANTNVLVTEDARGVTHSDKFARSPGRPAPTPPLTFDNLHGGTYPCTICKMMPCPRVKDVNLHARRSDVVADPRGKPATMMTTTAAELGNAFTANNCKRNRCFDDDDDGDSNGEERVPAALQKRFKNAVRAPPQSSPDRVAVATSDVSCENSEDVGCSSGGGGTTQPSTTDLDAEEADAAWWKHHSKHKSVVVDTFQGQFKSMVRRRSQSEESA</sequence>
<name>A0ABM1E166_PRICU</name>
<dbReference type="RefSeq" id="XP_014665937.1">
    <property type="nucleotide sequence ID" value="XM_014810451.1"/>
</dbReference>
<keyword evidence="5" id="KW-1185">Reference proteome</keyword>
<dbReference type="PANTHER" id="PTHR21646:SF46">
    <property type="entry name" value="UBIQUITIN CARBOXYL-TERMINAL HYDROLASE"/>
    <property type="match status" value="1"/>
</dbReference>
<dbReference type="InterPro" id="IPR001394">
    <property type="entry name" value="Peptidase_C19_UCH"/>
</dbReference>